<evidence type="ECO:0000313" key="1">
    <source>
        <dbReference type="EMBL" id="JAH76677.1"/>
    </source>
</evidence>
<reference evidence="1" key="2">
    <citation type="journal article" date="2015" name="Fish Shellfish Immunol.">
        <title>Early steps in the European eel (Anguilla anguilla)-Vibrio vulnificus interaction in the gills: Role of the RtxA13 toxin.</title>
        <authorList>
            <person name="Callol A."/>
            <person name="Pajuelo D."/>
            <person name="Ebbesson L."/>
            <person name="Teles M."/>
            <person name="MacKenzie S."/>
            <person name="Amaro C."/>
        </authorList>
    </citation>
    <scope>NUCLEOTIDE SEQUENCE</scope>
</reference>
<dbReference type="AlphaFoldDB" id="A0A0E9VF24"/>
<accession>A0A0E9VF24</accession>
<protein>
    <submittedName>
        <fullName evidence="1">Uncharacterized protein</fullName>
    </submittedName>
</protein>
<organism evidence="1">
    <name type="scientific">Anguilla anguilla</name>
    <name type="common">European freshwater eel</name>
    <name type="synonym">Muraena anguilla</name>
    <dbReference type="NCBI Taxonomy" id="7936"/>
    <lineage>
        <taxon>Eukaryota</taxon>
        <taxon>Metazoa</taxon>
        <taxon>Chordata</taxon>
        <taxon>Craniata</taxon>
        <taxon>Vertebrata</taxon>
        <taxon>Euteleostomi</taxon>
        <taxon>Actinopterygii</taxon>
        <taxon>Neopterygii</taxon>
        <taxon>Teleostei</taxon>
        <taxon>Anguilliformes</taxon>
        <taxon>Anguillidae</taxon>
        <taxon>Anguilla</taxon>
    </lineage>
</organism>
<reference evidence="1" key="1">
    <citation type="submission" date="2014-11" db="EMBL/GenBank/DDBJ databases">
        <authorList>
            <person name="Amaro Gonzalez C."/>
        </authorList>
    </citation>
    <scope>NUCLEOTIDE SEQUENCE</scope>
</reference>
<proteinExistence type="predicted"/>
<name>A0A0E9VF24_ANGAN</name>
<sequence>MCVLIFVWGGGCNAGIVIITIIESGLTNHRAPSDLTFLKF</sequence>
<dbReference type="EMBL" id="GBXM01031900">
    <property type="protein sequence ID" value="JAH76677.1"/>
    <property type="molecule type" value="Transcribed_RNA"/>
</dbReference>